<name>A0A8J5GYI7_ZINOF</name>
<protein>
    <submittedName>
        <fullName evidence="3">Uncharacterized protein</fullName>
    </submittedName>
</protein>
<proteinExistence type="predicted"/>
<gene>
    <name evidence="3" type="ORF">ZIOFF_026021</name>
    <name evidence="2" type="ORF">ZIOFF_030365</name>
</gene>
<dbReference type="AlphaFoldDB" id="A0A8J5GYI7"/>
<dbReference type="EMBL" id="JACMSC010000007">
    <property type="protein sequence ID" value="KAG6515592.1"/>
    <property type="molecule type" value="Genomic_DNA"/>
</dbReference>
<sequence length="192" mass="21887">MRKGQKLSEEVKARSRHQSLLWDYGDLVEETEAKRKKLQIANQKKLKLLAEVKFLQRRYKSLSQNPSGTKQLRLKKKSQSQSLIGQPSNANAYPQLPAKDQRSKLRDADTPCTSALIDLNQVLLPIGEDTEEYPSSFSVEPMKSDKLRKSLVEDNSVANDLNLSICRDVVHESSNKVAKRKITWQDQLALRV</sequence>
<evidence type="ECO:0000256" key="1">
    <source>
        <dbReference type="SAM" id="MobiDB-lite"/>
    </source>
</evidence>
<keyword evidence="4" id="KW-1185">Reference proteome</keyword>
<dbReference type="PANTHER" id="PTHR34807:SF3">
    <property type="entry name" value="OS08G0270800 PROTEIN"/>
    <property type="match status" value="1"/>
</dbReference>
<organism evidence="3 4">
    <name type="scientific">Zingiber officinale</name>
    <name type="common">Ginger</name>
    <name type="synonym">Amomum zingiber</name>
    <dbReference type="NCBI Taxonomy" id="94328"/>
    <lineage>
        <taxon>Eukaryota</taxon>
        <taxon>Viridiplantae</taxon>
        <taxon>Streptophyta</taxon>
        <taxon>Embryophyta</taxon>
        <taxon>Tracheophyta</taxon>
        <taxon>Spermatophyta</taxon>
        <taxon>Magnoliopsida</taxon>
        <taxon>Liliopsida</taxon>
        <taxon>Zingiberales</taxon>
        <taxon>Zingiberaceae</taxon>
        <taxon>Zingiber</taxon>
    </lineage>
</organism>
<evidence type="ECO:0000313" key="2">
    <source>
        <dbReference type="EMBL" id="KAG6512268.1"/>
    </source>
</evidence>
<evidence type="ECO:0000313" key="3">
    <source>
        <dbReference type="EMBL" id="KAG6515592.1"/>
    </source>
</evidence>
<accession>A0A8J5GYI7</accession>
<reference evidence="3 4" key="1">
    <citation type="submission" date="2020-08" db="EMBL/GenBank/DDBJ databases">
        <title>Plant Genome Project.</title>
        <authorList>
            <person name="Zhang R.-G."/>
        </authorList>
    </citation>
    <scope>NUCLEOTIDE SEQUENCE [LARGE SCALE GENOMIC DNA]</scope>
    <source>
        <tissue evidence="3">Rhizome</tissue>
    </source>
</reference>
<dbReference type="OrthoDB" id="993453at2759"/>
<dbReference type="PANTHER" id="PTHR34807">
    <property type="entry name" value="OS08G0270800 PROTEIN"/>
    <property type="match status" value="1"/>
</dbReference>
<feature type="region of interest" description="Disordered" evidence="1">
    <location>
        <begin position="64"/>
        <end position="105"/>
    </location>
</feature>
<dbReference type="EMBL" id="JACMSC010000008">
    <property type="protein sequence ID" value="KAG6512268.1"/>
    <property type="molecule type" value="Genomic_DNA"/>
</dbReference>
<evidence type="ECO:0000313" key="4">
    <source>
        <dbReference type="Proteomes" id="UP000734854"/>
    </source>
</evidence>
<comment type="caution">
    <text evidence="3">The sequence shown here is derived from an EMBL/GenBank/DDBJ whole genome shotgun (WGS) entry which is preliminary data.</text>
</comment>
<dbReference type="Proteomes" id="UP000734854">
    <property type="component" value="Unassembled WGS sequence"/>
</dbReference>